<dbReference type="Gene3D" id="1.10.8.60">
    <property type="match status" value="1"/>
</dbReference>
<dbReference type="SUPFAM" id="SSF52540">
    <property type="entry name" value="P-loop containing nucleoside triphosphate hydrolases"/>
    <property type="match status" value="1"/>
</dbReference>
<evidence type="ECO:0000256" key="3">
    <source>
        <dbReference type="ARBA" id="ARBA00023015"/>
    </source>
</evidence>
<dbReference type="PROSITE" id="PS00688">
    <property type="entry name" value="SIGMA54_INTERACT_3"/>
    <property type="match status" value="1"/>
</dbReference>
<dbReference type="InterPro" id="IPR001789">
    <property type="entry name" value="Sig_transdc_resp-reg_receiver"/>
</dbReference>
<dbReference type="GO" id="GO:0005524">
    <property type="term" value="F:ATP binding"/>
    <property type="evidence" value="ECO:0007669"/>
    <property type="project" value="UniProtKB-KW"/>
</dbReference>
<evidence type="ECO:0000313" key="10">
    <source>
        <dbReference type="Proteomes" id="UP000318307"/>
    </source>
</evidence>
<dbReference type="Gene3D" id="3.40.50.300">
    <property type="entry name" value="P-loop containing nucleotide triphosphate hydrolases"/>
    <property type="match status" value="1"/>
</dbReference>
<organism evidence="9 10">
    <name type="scientific">Desulfobotulus alkaliphilus</name>
    <dbReference type="NCBI Taxonomy" id="622671"/>
    <lineage>
        <taxon>Bacteria</taxon>
        <taxon>Pseudomonadati</taxon>
        <taxon>Thermodesulfobacteriota</taxon>
        <taxon>Desulfobacteria</taxon>
        <taxon>Desulfobacterales</taxon>
        <taxon>Desulfobacteraceae</taxon>
        <taxon>Desulfobotulus</taxon>
    </lineage>
</organism>
<dbReference type="GO" id="GO:0003677">
    <property type="term" value="F:DNA binding"/>
    <property type="evidence" value="ECO:0007669"/>
    <property type="project" value="UniProtKB-KW"/>
</dbReference>
<accession>A0A562RDS2</accession>
<reference evidence="9 10" key="1">
    <citation type="submission" date="2019-07" db="EMBL/GenBank/DDBJ databases">
        <title>Genome sequencing of 100 strains of the haloalkaliphilic chemolithoautotrophic sulfur-oxidizing bacterium Thioalkalivibrio.</title>
        <authorList>
            <person name="Muyzer G."/>
        </authorList>
    </citation>
    <scope>NUCLEOTIDE SEQUENCE [LARGE SCALE GENOMIC DNA]</scope>
    <source>
        <strain evidence="9 10">ASO4-4</strain>
    </source>
</reference>
<dbReference type="SMART" id="SM00448">
    <property type="entry name" value="REC"/>
    <property type="match status" value="1"/>
</dbReference>
<dbReference type="AlphaFoldDB" id="A0A562RDS2"/>
<keyword evidence="4" id="KW-0238">DNA-binding</keyword>
<dbReference type="PROSITE" id="PS50045">
    <property type="entry name" value="SIGMA54_INTERACT_4"/>
    <property type="match status" value="1"/>
</dbReference>
<evidence type="ECO:0000256" key="4">
    <source>
        <dbReference type="ARBA" id="ARBA00023125"/>
    </source>
</evidence>
<evidence type="ECO:0000256" key="6">
    <source>
        <dbReference type="PROSITE-ProRule" id="PRU00169"/>
    </source>
</evidence>
<evidence type="ECO:0000259" key="8">
    <source>
        <dbReference type="PROSITE" id="PS50110"/>
    </source>
</evidence>
<dbReference type="PROSITE" id="PS00676">
    <property type="entry name" value="SIGMA54_INTERACT_2"/>
    <property type="match status" value="1"/>
</dbReference>
<dbReference type="Pfam" id="PF00158">
    <property type="entry name" value="Sigma54_activat"/>
    <property type="match status" value="1"/>
</dbReference>
<evidence type="ECO:0000256" key="2">
    <source>
        <dbReference type="ARBA" id="ARBA00022840"/>
    </source>
</evidence>
<keyword evidence="2" id="KW-0067">ATP-binding</keyword>
<dbReference type="PANTHER" id="PTHR32071">
    <property type="entry name" value="TRANSCRIPTIONAL REGULATORY PROTEIN"/>
    <property type="match status" value="1"/>
</dbReference>
<gene>
    <name evidence="9" type="ORF">LZ24_02759</name>
</gene>
<dbReference type="GO" id="GO:0006355">
    <property type="term" value="P:regulation of DNA-templated transcription"/>
    <property type="evidence" value="ECO:0007669"/>
    <property type="project" value="InterPro"/>
</dbReference>
<dbReference type="SUPFAM" id="SSF52172">
    <property type="entry name" value="CheY-like"/>
    <property type="match status" value="1"/>
</dbReference>
<sequence>MADILVIDDDVVFCETMASLIQRMEHGFHAFHTLREGVAFLSGHSVDVVFLDVRLPDGNGLDAIPRIRASLGNPEVIILTGLGDPDGAELAIAAGVWDYLVKPFSVKQTRLSLDRALRYRLEKQQAREPEPLDLSSVVGEGPAMKACYTLLAQAARSDSRVLITGETGTGKELFARTIHDNSGRSKGEFVVVDCASITETLLESTLFGHKKGAFTGADSDRTGLVKMADGGTLFLDEVGDMPLSIQKSFLRVLQERRFRPVGETRELTSDFRLIAATNRNLQEMVEEGKFRQDLLFRLWTISLRLPPLRERGAEDIRGLSRVHIRNLCQKAGVAMKEPAPDFLEVLLAYDWPGNVRELFNVLEVAFVASRENRTLYAMDLPPEVRIRVMRAALSDGGGNDALGESRAFSPVPSFPAMENALPESLQGDLPSLKDFKTEMEALYLDVLMKRTGGSPQEMMSVSGLSKSHFYALLKKYGRSLK</sequence>
<evidence type="ECO:0000256" key="1">
    <source>
        <dbReference type="ARBA" id="ARBA00022741"/>
    </source>
</evidence>
<protein>
    <submittedName>
        <fullName evidence="9">Two-component system NtrC family response regulator</fullName>
    </submittedName>
</protein>
<dbReference type="OrthoDB" id="9763792at2"/>
<evidence type="ECO:0000259" key="7">
    <source>
        <dbReference type="PROSITE" id="PS50045"/>
    </source>
</evidence>
<dbReference type="RefSeq" id="WP_144686025.1">
    <property type="nucleotide sequence ID" value="NZ_VLLC01000026.1"/>
</dbReference>
<dbReference type="PROSITE" id="PS50110">
    <property type="entry name" value="RESPONSE_REGULATORY"/>
    <property type="match status" value="1"/>
</dbReference>
<name>A0A562RDS2_9BACT</name>
<dbReference type="Gene3D" id="3.40.50.2300">
    <property type="match status" value="1"/>
</dbReference>
<proteinExistence type="predicted"/>
<dbReference type="FunFam" id="3.40.50.300:FF:000006">
    <property type="entry name" value="DNA-binding transcriptional regulator NtrC"/>
    <property type="match status" value="1"/>
</dbReference>
<keyword evidence="1" id="KW-0547">Nucleotide-binding</keyword>
<feature type="modified residue" description="4-aspartylphosphate" evidence="6">
    <location>
        <position position="52"/>
    </location>
</feature>
<dbReference type="InterPro" id="IPR027417">
    <property type="entry name" value="P-loop_NTPase"/>
</dbReference>
<evidence type="ECO:0000313" key="9">
    <source>
        <dbReference type="EMBL" id="TWI67227.1"/>
    </source>
</evidence>
<dbReference type="InterPro" id="IPR058031">
    <property type="entry name" value="AAA_lid_NorR"/>
</dbReference>
<keyword evidence="5" id="KW-0804">Transcription</keyword>
<keyword evidence="6" id="KW-0597">Phosphoprotein</keyword>
<dbReference type="SMART" id="SM00382">
    <property type="entry name" value="AAA"/>
    <property type="match status" value="1"/>
</dbReference>
<dbReference type="InterPro" id="IPR011006">
    <property type="entry name" value="CheY-like_superfamily"/>
</dbReference>
<dbReference type="Pfam" id="PF25601">
    <property type="entry name" value="AAA_lid_14"/>
    <property type="match status" value="1"/>
</dbReference>
<dbReference type="InterPro" id="IPR025943">
    <property type="entry name" value="Sigma_54_int_dom_ATP-bd_2"/>
</dbReference>
<dbReference type="PROSITE" id="PS00675">
    <property type="entry name" value="SIGMA54_INTERACT_1"/>
    <property type="match status" value="1"/>
</dbReference>
<dbReference type="InterPro" id="IPR025944">
    <property type="entry name" value="Sigma_54_int_dom_CS"/>
</dbReference>
<dbReference type="InterPro" id="IPR025662">
    <property type="entry name" value="Sigma_54_int_dom_ATP-bd_1"/>
</dbReference>
<keyword evidence="10" id="KW-1185">Reference proteome</keyword>
<evidence type="ECO:0000256" key="5">
    <source>
        <dbReference type="ARBA" id="ARBA00023163"/>
    </source>
</evidence>
<dbReference type="CDD" id="cd00009">
    <property type="entry name" value="AAA"/>
    <property type="match status" value="1"/>
</dbReference>
<comment type="caution">
    <text evidence="9">The sequence shown here is derived from an EMBL/GenBank/DDBJ whole genome shotgun (WGS) entry which is preliminary data.</text>
</comment>
<dbReference type="EMBL" id="VLLC01000026">
    <property type="protein sequence ID" value="TWI67227.1"/>
    <property type="molecule type" value="Genomic_DNA"/>
</dbReference>
<dbReference type="Proteomes" id="UP000318307">
    <property type="component" value="Unassembled WGS sequence"/>
</dbReference>
<feature type="domain" description="Response regulatory" evidence="8">
    <location>
        <begin position="3"/>
        <end position="117"/>
    </location>
</feature>
<dbReference type="GO" id="GO:0000160">
    <property type="term" value="P:phosphorelay signal transduction system"/>
    <property type="evidence" value="ECO:0007669"/>
    <property type="project" value="InterPro"/>
</dbReference>
<dbReference type="InterPro" id="IPR003593">
    <property type="entry name" value="AAA+_ATPase"/>
</dbReference>
<dbReference type="PANTHER" id="PTHR32071:SF113">
    <property type="entry name" value="ALGINATE BIOSYNTHESIS TRANSCRIPTIONAL REGULATORY PROTEIN ALGB"/>
    <property type="match status" value="1"/>
</dbReference>
<feature type="domain" description="Sigma-54 factor interaction" evidence="7">
    <location>
        <begin position="137"/>
        <end position="367"/>
    </location>
</feature>
<dbReference type="CDD" id="cd00156">
    <property type="entry name" value="REC"/>
    <property type="match status" value="1"/>
</dbReference>
<dbReference type="Pfam" id="PF00072">
    <property type="entry name" value="Response_reg"/>
    <property type="match status" value="1"/>
</dbReference>
<keyword evidence="3" id="KW-0805">Transcription regulation</keyword>
<dbReference type="InterPro" id="IPR002078">
    <property type="entry name" value="Sigma_54_int"/>
</dbReference>